<keyword evidence="5" id="KW-1185">Reference proteome</keyword>
<gene>
    <name evidence="4" type="ORF">GCM10009613_37050</name>
</gene>
<feature type="transmembrane region" description="Helical" evidence="2">
    <location>
        <begin position="200"/>
        <end position="219"/>
    </location>
</feature>
<feature type="transmembrane region" description="Helical" evidence="2">
    <location>
        <begin position="153"/>
        <end position="179"/>
    </location>
</feature>
<keyword evidence="2" id="KW-1133">Transmembrane helix</keyword>
<feature type="transmembrane region" description="Helical" evidence="2">
    <location>
        <begin position="239"/>
        <end position="258"/>
    </location>
</feature>
<feature type="domain" description="DUF4328" evidence="3">
    <location>
        <begin position="140"/>
        <end position="297"/>
    </location>
</feature>
<evidence type="ECO:0000259" key="3">
    <source>
        <dbReference type="Pfam" id="PF14219"/>
    </source>
</evidence>
<protein>
    <recommendedName>
        <fullName evidence="3">DUF4328 domain-containing protein</fullName>
    </recommendedName>
</protein>
<organism evidence="4 5">
    <name type="scientific">Pseudonocardia kongjuensis</name>
    <dbReference type="NCBI Taxonomy" id="102227"/>
    <lineage>
        <taxon>Bacteria</taxon>
        <taxon>Bacillati</taxon>
        <taxon>Actinomycetota</taxon>
        <taxon>Actinomycetes</taxon>
        <taxon>Pseudonocardiales</taxon>
        <taxon>Pseudonocardiaceae</taxon>
        <taxon>Pseudonocardia</taxon>
    </lineage>
</organism>
<dbReference type="Pfam" id="PF14219">
    <property type="entry name" value="DUF4328"/>
    <property type="match status" value="1"/>
</dbReference>
<evidence type="ECO:0000313" key="5">
    <source>
        <dbReference type="Proteomes" id="UP001501414"/>
    </source>
</evidence>
<dbReference type="InterPro" id="IPR025565">
    <property type="entry name" value="DUF4328"/>
</dbReference>
<feature type="region of interest" description="Disordered" evidence="1">
    <location>
        <begin position="315"/>
        <end position="381"/>
    </location>
</feature>
<evidence type="ECO:0000256" key="1">
    <source>
        <dbReference type="SAM" id="MobiDB-lite"/>
    </source>
</evidence>
<keyword evidence="2" id="KW-0812">Transmembrane</keyword>
<dbReference type="EMBL" id="BAAAJK010000018">
    <property type="protein sequence ID" value="GAA1392420.1"/>
    <property type="molecule type" value="Genomic_DNA"/>
</dbReference>
<evidence type="ECO:0000256" key="2">
    <source>
        <dbReference type="SAM" id="Phobius"/>
    </source>
</evidence>
<name>A0ABN1XXS4_9PSEU</name>
<accession>A0ABN1XXS4</accession>
<feature type="compositionally biased region" description="Low complexity" evidence="1">
    <location>
        <begin position="318"/>
        <end position="354"/>
    </location>
</feature>
<proteinExistence type="predicted"/>
<feature type="transmembrane region" description="Helical" evidence="2">
    <location>
        <begin position="110"/>
        <end position="133"/>
    </location>
</feature>
<keyword evidence="2" id="KW-0472">Membrane</keyword>
<evidence type="ECO:0000313" key="4">
    <source>
        <dbReference type="EMBL" id="GAA1392420.1"/>
    </source>
</evidence>
<comment type="caution">
    <text evidence="4">The sequence shown here is derived from an EMBL/GenBank/DDBJ whole genome shotgun (WGS) entry which is preliminary data.</text>
</comment>
<sequence length="381" mass="40555">MAQPPAPPPCPRCGRQAGPGSGAFCPWCGRYLSALDWVATPPDPAALPDSLRPRPPDAAPGRYTGPPRYRSVPRWGLPVGPWRMPAVSFDGDPAGPSTALDRVRWLAGQLVPVLWVVVVMSLVAAAAEVWRYALLLESRSDALSPVAVAWSDAMVWFGGWSSVAAVIAAGLLTISWSLWSYRAAADRAGTRPWRSRRRIIAGWLVPGWNLAAPGSLLAETEHAALGLPADRRPAPSREILVWWVLWAACVLLAGLALVGRFRTGTQALADGVVVHAWADAVAAVAAYRTIRVVRWITGLLEPEPRGPRELLVRTGPVAGAPTPDAPAAGTPLAARTRPAARNLLAARNRLAARPSQSDPVPERAVSDPAPDPAPDPDRRPG</sequence>
<dbReference type="Proteomes" id="UP001501414">
    <property type="component" value="Unassembled WGS sequence"/>
</dbReference>
<reference evidence="4 5" key="1">
    <citation type="journal article" date="2019" name="Int. J. Syst. Evol. Microbiol.">
        <title>The Global Catalogue of Microorganisms (GCM) 10K type strain sequencing project: providing services to taxonomists for standard genome sequencing and annotation.</title>
        <authorList>
            <consortium name="The Broad Institute Genomics Platform"/>
            <consortium name="The Broad Institute Genome Sequencing Center for Infectious Disease"/>
            <person name="Wu L."/>
            <person name="Ma J."/>
        </authorList>
    </citation>
    <scope>NUCLEOTIDE SEQUENCE [LARGE SCALE GENOMIC DNA]</scope>
    <source>
        <strain evidence="4 5">JCM 11896</strain>
    </source>
</reference>